<dbReference type="GO" id="GO:0032870">
    <property type="term" value="P:cellular response to hormone stimulus"/>
    <property type="evidence" value="ECO:0007669"/>
    <property type="project" value="TreeGrafter"/>
</dbReference>
<evidence type="ECO:0000256" key="1">
    <source>
        <dbReference type="ARBA" id="ARBA00004651"/>
    </source>
</evidence>
<dbReference type="GO" id="GO:0005886">
    <property type="term" value="C:plasma membrane"/>
    <property type="evidence" value="ECO:0007669"/>
    <property type="project" value="UniProtKB-SubCell"/>
</dbReference>
<feature type="transmembrane region" description="Helical" evidence="8">
    <location>
        <begin position="161"/>
        <end position="185"/>
    </location>
</feature>
<evidence type="ECO:0000256" key="6">
    <source>
        <dbReference type="ARBA" id="ARBA00023170"/>
    </source>
</evidence>
<dbReference type="PANTHER" id="PTHR24241">
    <property type="entry name" value="NEUROPEPTIDE RECEPTOR-RELATED G-PROTEIN COUPLED RECEPTOR"/>
    <property type="match status" value="1"/>
</dbReference>
<keyword evidence="3 8" id="KW-0812">Transmembrane</keyword>
<gene>
    <name evidence="10" type="ORF">RRG08_030747</name>
</gene>
<evidence type="ECO:0000313" key="10">
    <source>
        <dbReference type="EMBL" id="KAK3743624.1"/>
    </source>
</evidence>
<feature type="non-terminal residue" evidence="10">
    <location>
        <position position="1"/>
    </location>
</feature>
<keyword evidence="11" id="KW-1185">Reference proteome</keyword>
<dbReference type="EMBL" id="JAWDGP010006299">
    <property type="protein sequence ID" value="KAK3743624.1"/>
    <property type="molecule type" value="Genomic_DNA"/>
</dbReference>
<organism evidence="10 11">
    <name type="scientific">Elysia crispata</name>
    <name type="common">lettuce slug</name>
    <dbReference type="NCBI Taxonomy" id="231223"/>
    <lineage>
        <taxon>Eukaryota</taxon>
        <taxon>Metazoa</taxon>
        <taxon>Spiralia</taxon>
        <taxon>Lophotrochozoa</taxon>
        <taxon>Mollusca</taxon>
        <taxon>Gastropoda</taxon>
        <taxon>Heterobranchia</taxon>
        <taxon>Euthyneura</taxon>
        <taxon>Panpulmonata</taxon>
        <taxon>Sacoglossa</taxon>
        <taxon>Placobranchoidea</taxon>
        <taxon>Plakobranchidae</taxon>
        <taxon>Elysia</taxon>
    </lineage>
</organism>
<comment type="caution">
    <text evidence="10">The sequence shown here is derived from an EMBL/GenBank/DDBJ whole genome shotgun (WGS) entry which is preliminary data.</text>
</comment>
<comment type="subcellular location">
    <subcellularLocation>
        <location evidence="1">Cell membrane</location>
        <topology evidence="1">Multi-pass membrane protein</topology>
    </subcellularLocation>
</comment>
<protein>
    <recommendedName>
        <fullName evidence="9">G-protein coupled receptors family 1 profile domain-containing protein</fullName>
    </recommendedName>
</protein>
<dbReference type="Pfam" id="PF10324">
    <property type="entry name" value="7TM_GPCR_Srw"/>
    <property type="match status" value="1"/>
</dbReference>
<sequence>AIVTFITFFISLLLLRIPVFMTKRIVREFDPILNTTQVVYRELDDGGLAEKLNDIMNRNILNWASIVIVIACLVVMVTKLRASVRFRSSSGATHSAETHTGTSDVHLNYAQAISSEQDREKQTSESETSGQTSKTKTFKGKKLPSSEKEKQGMISSKEAQVVRAVVLVAAVFVTCQTPLMAYTLARRFESQFDNKEEEDGKFMKWSKYVFLFGLITNIASFFTLLNASVNILIHYNFNSRYRETIKTLWKCHSLM</sequence>
<evidence type="ECO:0000256" key="4">
    <source>
        <dbReference type="ARBA" id="ARBA00022989"/>
    </source>
</evidence>
<dbReference type="PANTHER" id="PTHR24241:SF76">
    <property type="entry name" value="NEUROPEPTIDE SIFAMIDE RECEPTOR"/>
    <property type="match status" value="1"/>
</dbReference>
<keyword evidence="4 8" id="KW-1133">Transmembrane helix</keyword>
<evidence type="ECO:0000256" key="3">
    <source>
        <dbReference type="ARBA" id="ARBA00022692"/>
    </source>
</evidence>
<evidence type="ECO:0000256" key="7">
    <source>
        <dbReference type="SAM" id="MobiDB-lite"/>
    </source>
</evidence>
<dbReference type="PROSITE" id="PS50262">
    <property type="entry name" value="G_PROTEIN_RECEP_F1_2"/>
    <property type="match status" value="1"/>
</dbReference>
<accession>A0AAE0YF08</accession>
<dbReference type="Proteomes" id="UP001283361">
    <property type="component" value="Unassembled WGS sequence"/>
</dbReference>
<dbReference type="AlphaFoldDB" id="A0AAE0YF08"/>
<feature type="compositionally biased region" description="Low complexity" evidence="7">
    <location>
        <begin position="125"/>
        <end position="135"/>
    </location>
</feature>
<evidence type="ECO:0000259" key="9">
    <source>
        <dbReference type="PROSITE" id="PS50262"/>
    </source>
</evidence>
<proteinExistence type="predicted"/>
<name>A0AAE0YF08_9GAST</name>
<evidence type="ECO:0000313" key="11">
    <source>
        <dbReference type="Proteomes" id="UP001283361"/>
    </source>
</evidence>
<evidence type="ECO:0000256" key="5">
    <source>
        <dbReference type="ARBA" id="ARBA00023136"/>
    </source>
</evidence>
<dbReference type="GO" id="GO:0042277">
    <property type="term" value="F:peptide binding"/>
    <property type="evidence" value="ECO:0007669"/>
    <property type="project" value="TreeGrafter"/>
</dbReference>
<dbReference type="InterPro" id="IPR019427">
    <property type="entry name" value="7TM_GPCR_serpentine_rcpt_Srw"/>
</dbReference>
<evidence type="ECO:0000256" key="2">
    <source>
        <dbReference type="ARBA" id="ARBA00022475"/>
    </source>
</evidence>
<feature type="domain" description="G-protein coupled receptors family 1 profile" evidence="9">
    <location>
        <begin position="1"/>
        <end position="234"/>
    </location>
</feature>
<dbReference type="GO" id="GO:0008528">
    <property type="term" value="F:G protein-coupled peptide receptor activity"/>
    <property type="evidence" value="ECO:0007669"/>
    <property type="project" value="InterPro"/>
</dbReference>
<dbReference type="SUPFAM" id="SSF81321">
    <property type="entry name" value="Family A G protein-coupled receptor-like"/>
    <property type="match status" value="1"/>
</dbReference>
<keyword evidence="5 8" id="KW-0472">Membrane</keyword>
<reference evidence="10" key="1">
    <citation type="journal article" date="2023" name="G3 (Bethesda)">
        <title>A reference genome for the long-term kleptoplast-retaining sea slug Elysia crispata morphotype clarki.</title>
        <authorList>
            <person name="Eastman K.E."/>
            <person name="Pendleton A.L."/>
            <person name="Shaikh M.A."/>
            <person name="Suttiyut T."/>
            <person name="Ogas R."/>
            <person name="Tomko P."/>
            <person name="Gavelis G."/>
            <person name="Widhalm J.R."/>
            <person name="Wisecaver J.H."/>
        </authorList>
    </citation>
    <scope>NUCLEOTIDE SEQUENCE</scope>
    <source>
        <strain evidence="10">ECLA1</strain>
    </source>
</reference>
<keyword evidence="2" id="KW-1003">Cell membrane</keyword>
<feature type="transmembrane region" description="Helical" evidence="8">
    <location>
        <begin position="60"/>
        <end position="78"/>
    </location>
</feature>
<dbReference type="InterPro" id="IPR017452">
    <property type="entry name" value="GPCR_Rhodpsn_7TM"/>
</dbReference>
<evidence type="ECO:0000256" key="8">
    <source>
        <dbReference type="SAM" id="Phobius"/>
    </source>
</evidence>
<dbReference type="Gene3D" id="1.20.1070.10">
    <property type="entry name" value="Rhodopsin 7-helix transmembrane proteins"/>
    <property type="match status" value="1"/>
</dbReference>
<feature type="region of interest" description="Disordered" evidence="7">
    <location>
        <begin position="114"/>
        <end position="151"/>
    </location>
</feature>
<feature type="transmembrane region" description="Helical" evidence="8">
    <location>
        <begin position="205"/>
        <end position="233"/>
    </location>
</feature>
<keyword evidence="6" id="KW-0675">Receptor</keyword>